<dbReference type="EMBL" id="JAODUO010000191">
    <property type="protein sequence ID" value="KAK2186726.1"/>
    <property type="molecule type" value="Genomic_DNA"/>
</dbReference>
<evidence type="ECO:0000313" key="10">
    <source>
        <dbReference type="EMBL" id="KAK2186726.1"/>
    </source>
</evidence>
<name>A0AAD9UEV0_RIDPI</name>
<evidence type="ECO:0000256" key="4">
    <source>
        <dbReference type="ARBA" id="ARBA00022692"/>
    </source>
</evidence>
<evidence type="ECO:0000256" key="6">
    <source>
        <dbReference type="ARBA" id="ARBA00023065"/>
    </source>
</evidence>
<dbReference type="PANTHER" id="PTHR11893">
    <property type="entry name" value="INNEXIN"/>
    <property type="match status" value="1"/>
</dbReference>
<feature type="transmembrane region" description="Helical" evidence="9">
    <location>
        <begin position="207"/>
        <end position="226"/>
    </location>
</feature>
<comment type="subcellular location">
    <subcellularLocation>
        <location evidence="1 9">Cell membrane</location>
        <topology evidence="1 9">Multi-pass membrane protein</topology>
    </subcellularLocation>
</comment>
<comment type="caution">
    <text evidence="9">Lacks conserved residue(s) required for the propagation of feature annotation.</text>
</comment>
<comment type="function">
    <text evidence="9">Structural component of the gap junctions.</text>
</comment>
<keyword evidence="3" id="KW-1003">Cell membrane</keyword>
<reference evidence="10" key="1">
    <citation type="journal article" date="2023" name="Mol. Biol. Evol.">
        <title>Third-Generation Sequencing Reveals the Adaptive Role of the Epigenome in Three Deep-Sea Polychaetes.</title>
        <authorList>
            <person name="Perez M."/>
            <person name="Aroh O."/>
            <person name="Sun Y."/>
            <person name="Lan Y."/>
            <person name="Juniper S.K."/>
            <person name="Young C.R."/>
            <person name="Angers B."/>
            <person name="Qian P.Y."/>
        </authorList>
    </citation>
    <scope>NUCLEOTIDE SEQUENCE</scope>
    <source>
        <strain evidence="10">R07B-5</strain>
    </source>
</reference>
<keyword evidence="5 9" id="KW-1133">Transmembrane helix</keyword>
<dbReference type="Proteomes" id="UP001209878">
    <property type="component" value="Unassembled WGS sequence"/>
</dbReference>
<dbReference type="GO" id="GO:0034220">
    <property type="term" value="P:monoatomic ion transmembrane transport"/>
    <property type="evidence" value="ECO:0007669"/>
    <property type="project" value="UniProtKB-KW"/>
</dbReference>
<dbReference type="GO" id="GO:0005921">
    <property type="term" value="C:gap junction"/>
    <property type="evidence" value="ECO:0007669"/>
    <property type="project" value="UniProtKB-UniRule"/>
</dbReference>
<evidence type="ECO:0000256" key="1">
    <source>
        <dbReference type="ARBA" id="ARBA00004651"/>
    </source>
</evidence>
<keyword evidence="4 9" id="KW-0812">Transmembrane</keyword>
<evidence type="ECO:0000256" key="5">
    <source>
        <dbReference type="ARBA" id="ARBA00022989"/>
    </source>
</evidence>
<comment type="similarity">
    <text evidence="9">Belongs to the pannexin family.</text>
</comment>
<dbReference type="GO" id="GO:0005886">
    <property type="term" value="C:plasma membrane"/>
    <property type="evidence" value="ECO:0007669"/>
    <property type="project" value="UniProtKB-SubCell"/>
</dbReference>
<dbReference type="PANTHER" id="PTHR11893:SF36">
    <property type="entry name" value="INNEXIN-5"/>
    <property type="match status" value="1"/>
</dbReference>
<dbReference type="Pfam" id="PF00876">
    <property type="entry name" value="Innexin"/>
    <property type="match status" value="1"/>
</dbReference>
<evidence type="ECO:0000256" key="3">
    <source>
        <dbReference type="ARBA" id="ARBA00022475"/>
    </source>
</evidence>
<organism evidence="10 11">
    <name type="scientific">Ridgeia piscesae</name>
    <name type="common">Tubeworm</name>
    <dbReference type="NCBI Taxonomy" id="27915"/>
    <lineage>
        <taxon>Eukaryota</taxon>
        <taxon>Metazoa</taxon>
        <taxon>Spiralia</taxon>
        <taxon>Lophotrochozoa</taxon>
        <taxon>Annelida</taxon>
        <taxon>Polychaeta</taxon>
        <taxon>Sedentaria</taxon>
        <taxon>Canalipalpata</taxon>
        <taxon>Sabellida</taxon>
        <taxon>Siboglinidae</taxon>
        <taxon>Ridgeia</taxon>
    </lineage>
</organism>
<evidence type="ECO:0000256" key="8">
    <source>
        <dbReference type="ARBA" id="ARBA00023303"/>
    </source>
</evidence>
<accession>A0AAD9UEV0</accession>
<keyword evidence="11" id="KW-1185">Reference proteome</keyword>
<feature type="transmembrane region" description="Helical" evidence="9">
    <location>
        <begin position="291"/>
        <end position="315"/>
    </location>
</feature>
<keyword evidence="2 9" id="KW-0813">Transport</keyword>
<feature type="transmembrane region" description="Helical" evidence="9">
    <location>
        <begin position="100"/>
        <end position="119"/>
    </location>
</feature>
<evidence type="ECO:0000256" key="2">
    <source>
        <dbReference type="ARBA" id="ARBA00022448"/>
    </source>
</evidence>
<evidence type="ECO:0000313" key="11">
    <source>
        <dbReference type="Proteomes" id="UP001209878"/>
    </source>
</evidence>
<dbReference type="InterPro" id="IPR000990">
    <property type="entry name" value="Innexin"/>
</dbReference>
<keyword evidence="8 9" id="KW-0407">Ion channel</keyword>
<keyword evidence="7 9" id="KW-0472">Membrane</keyword>
<keyword evidence="6 9" id="KW-0406">Ion transport</keyword>
<gene>
    <name evidence="9" type="primary">inx</name>
    <name evidence="10" type="ORF">NP493_193g04095</name>
</gene>
<sequence length="404" mass="47434">MHKIIGVIGGVPQSKSRNDDDFSDRLNHRFTTAIMIMFAIVVSTKQYVGEPISCWVPAHFTGSHESYTNDYCWVRNTYYLPFEEYIPKEHEKEKRHMIPYYQWMPMILLVQALMFYMPIMVWRTLNKKSGIDVNNIVEAGETFQSAEKAVNRDVTLSYMTKQMDRFCSYLTSHDNGRGGCTISLKHILSRTFCVMCGRLRGNYLVSLYFWVKLLFIGNVIGQLYLLNTFLGTQFSMYGIDVVKELARGEDWTQSPRFPRVTMCDLKVRRLGNVQRYTVQCVLPINLFNEKIYLFLWFWMVFVATMSCLSLLTWALRSMFRTDRSRYVKKHLRLMDKIKTEDDKKLLRSFVEKYLRQDGVFVLRLVGHNTNAITVTEFVCSLWDMYCEKFKDRINSDEAGPSDSV</sequence>
<proteinExistence type="inferred from homology"/>
<dbReference type="PRINTS" id="PR01262">
    <property type="entry name" value="INNEXIN"/>
</dbReference>
<dbReference type="PROSITE" id="PS51013">
    <property type="entry name" value="PANNEXIN"/>
    <property type="match status" value="1"/>
</dbReference>
<evidence type="ECO:0000256" key="9">
    <source>
        <dbReference type="RuleBase" id="RU010713"/>
    </source>
</evidence>
<evidence type="ECO:0000256" key="7">
    <source>
        <dbReference type="ARBA" id="ARBA00023136"/>
    </source>
</evidence>
<protein>
    <recommendedName>
        <fullName evidence="9">Innexin</fullName>
    </recommendedName>
</protein>
<comment type="caution">
    <text evidence="10">The sequence shown here is derived from an EMBL/GenBank/DDBJ whole genome shotgun (WGS) entry which is preliminary data.</text>
</comment>
<dbReference type="AlphaFoldDB" id="A0AAD9UEV0"/>